<reference evidence="9" key="2">
    <citation type="submission" date="2021-04" db="EMBL/GenBank/DDBJ databases">
        <authorList>
            <person name="Gilroy R."/>
        </authorList>
    </citation>
    <scope>NUCLEOTIDE SEQUENCE</scope>
    <source>
        <strain evidence="9">CHK183-5548</strain>
    </source>
</reference>
<dbReference type="InterPro" id="IPR058240">
    <property type="entry name" value="rSAM_sf"/>
</dbReference>
<dbReference type="Pfam" id="PF04055">
    <property type="entry name" value="Radical_SAM"/>
    <property type="match status" value="1"/>
</dbReference>
<dbReference type="GO" id="GO:0031419">
    <property type="term" value="F:cobalamin binding"/>
    <property type="evidence" value="ECO:0007669"/>
    <property type="project" value="InterPro"/>
</dbReference>
<dbReference type="GO" id="GO:0005829">
    <property type="term" value="C:cytosol"/>
    <property type="evidence" value="ECO:0007669"/>
    <property type="project" value="TreeGrafter"/>
</dbReference>
<keyword evidence="2" id="KW-0949">S-adenosyl-L-methionine</keyword>
<comment type="caution">
    <text evidence="9">The sequence shown here is derived from an EMBL/GenBank/DDBJ whole genome shotgun (WGS) entry which is preliminary data.</text>
</comment>
<accession>A0A9D2T6P0</accession>
<comment type="cofactor">
    <cofactor evidence="1">
        <name>[4Fe-4S] cluster</name>
        <dbReference type="ChEBI" id="CHEBI:49883"/>
    </cofactor>
</comment>
<dbReference type="InterPro" id="IPR023404">
    <property type="entry name" value="rSAM_horseshoe"/>
</dbReference>
<dbReference type="InterPro" id="IPR006158">
    <property type="entry name" value="Cobalamin-bd"/>
</dbReference>
<evidence type="ECO:0000313" key="9">
    <source>
        <dbReference type="EMBL" id="HJC48507.1"/>
    </source>
</evidence>
<dbReference type="GO" id="GO:0051536">
    <property type="term" value="F:iron-sulfur cluster binding"/>
    <property type="evidence" value="ECO:0007669"/>
    <property type="project" value="UniProtKB-KW"/>
</dbReference>
<dbReference type="Pfam" id="PF13311">
    <property type="entry name" value="DUF4080"/>
    <property type="match status" value="1"/>
</dbReference>
<dbReference type="SUPFAM" id="SSF102114">
    <property type="entry name" value="Radical SAM enzymes"/>
    <property type="match status" value="1"/>
</dbReference>
<dbReference type="SFLD" id="SFLDG01082">
    <property type="entry name" value="B12-binding_domain_containing"/>
    <property type="match status" value="1"/>
</dbReference>
<dbReference type="Pfam" id="PF02310">
    <property type="entry name" value="B12-binding"/>
    <property type="match status" value="1"/>
</dbReference>
<evidence type="ECO:0000259" key="8">
    <source>
        <dbReference type="PROSITE" id="PS51918"/>
    </source>
</evidence>
<evidence type="ECO:0000256" key="3">
    <source>
        <dbReference type="ARBA" id="ARBA00022723"/>
    </source>
</evidence>
<dbReference type="Gene3D" id="3.40.50.280">
    <property type="entry name" value="Cobalamin-binding domain"/>
    <property type="match status" value="1"/>
</dbReference>
<feature type="domain" description="B12-binding" evidence="7">
    <location>
        <begin position="1"/>
        <end position="136"/>
    </location>
</feature>
<evidence type="ECO:0000313" key="10">
    <source>
        <dbReference type="Proteomes" id="UP000823883"/>
    </source>
</evidence>
<dbReference type="EMBL" id="DWWL01000070">
    <property type="protein sequence ID" value="HJC48507.1"/>
    <property type="molecule type" value="Genomic_DNA"/>
</dbReference>
<evidence type="ECO:0000256" key="5">
    <source>
        <dbReference type="ARBA" id="ARBA00023014"/>
    </source>
</evidence>
<dbReference type="InterPro" id="IPR051198">
    <property type="entry name" value="BchE-like"/>
</dbReference>
<dbReference type="CDD" id="cd02068">
    <property type="entry name" value="radical_SAM_B12_BD"/>
    <property type="match status" value="1"/>
</dbReference>
<name>A0A9D2T6P0_9FIRM</name>
<sequence>MKVLLAAVNAKYIHSNLGVYSLKAYGENRVPGLKAEIGEYTINHRMDLVLQDIYLKKPDFIGFSCYIWNIKYVEELAEDLSRLLPKTRIWLGGPEASYRAEELLRLHPWAEGVMVGEGEKTFAELMTALGAGENGRAAEPGAGREEENGWEKDSRAAGHDAGREEESGRGKSPLEQVRGIVFRREDGAIVRTRPQEILDMDEIPFSYGDLDGFENRIIYYESSRGCPFSCSYCLSSIDKSVRFRSLWLVEDELGRFLEKKVPQVKFVDRTFNCRKSHSMAVWKYISEHDNGVTNFHFEISADLLDEEELALLGQMRPGLVQLEIGVQSTNPDTIREIRRKMDLKKLEAAVKTVNGFHNIHQHLDLIAGLPWEDYDSFHRSFDDVYRMEPDQLQLGFLKVLSGSYMAEAAESYGLIWSSSPPYEVLSTKWLPYEDVIRLKGVEEMVEVYYNSRQFTVTMETLAEELGSPFVLFERLARYYEEKGLMGMSHSRLARYEILYRFILENGLEKTGADGICYRDRLMKDLYLRENAKSRPFFAPDLSRYKEELRPFYGSRERRKNIHAEVLGNGAVLVFDYEKRDPLTHNASVETAGWLKAAETAGRQE</sequence>
<evidence type="ECO:0000256" key="1">
    <source>
        <dbReference type="ARBA" id="ARBA00001966"/>
    </source>
</evidence>
<feature type="domain" description="Radical SAM core" evidence="8">
    <location>
        <begin position="212"/>
        <end position="442"/>
    </location>
</feature>
<proteinExistence type="predicted"/>
<dbReference type="InterPro" id="IPR007197">
    <property type="entry name" value="rSAM"/>
</dbReference>
<keyword evidence="3" id="KW-0479">Metal-binding</keyword>
<feature type="region of interest" description="Disordered" evidence="6">
    <location>
        <begin position="133"/>
        <end position="173"/>
    </location>
</feature>
<keyword evidence="5" id="KW-0411">Iron-sulfur</keyword>
<feature type="compositionally biased region" description="Basic and acidic residues" evidence="6">
    <location>
        <begin position="142"/>
        <end position="169"/>
    </location>
</feature>
<dbReference type="InterPro" id="IPR006638">
    <property type="entry name" value="Elp3/MiaA/NifB-like_rSAM"/>
</dbReference>
<dbReference type="Gene3D" id="3.80.30.20">
    <property type="entry name" value="tm_1862 like domain"/>
    <property type="match status" value="1"/>
</dbReference>
<dbReference type="GO" id="GO:0046872">
    <property type="term" value="F:metal ion binding"/>
    <property type="evidence" value="ECO:0007669"/>
    <property type="project" value="UniProtKB-KW"/>
</dbReference>
<dbReference type="PROSITE" id="PS51332">
    <property type="entry name" value="B12_BINDING"/>
    <property type="match status" value="1"/>
</dbReference>
<dbReference type="PROSITE" id="PS51918">
    <property type="entry name" value="RADICAL_SAM"/>
    <property type="match status" value="1"/>
</dbReference>
<dbReference type="InterPro" id="IPR025288">
    <property type="entry name" value="DUF4080"/>
</dbReference>
<gene>
    <name evidence="9" type="ORF">IAA04_10690</name>
</gene>
<reference evidence="9" key="1">
    <citation type="journal article" date="2021" name="PeerJ">
        <title>Extensive microbial diversity within the chicken gut microbiome revealed by metagenomics and culture.</title>
        <authorList>
            <person name="Gilroy R."/>
            <person name="Ravi A."/>
            <person name="Getino M."/>
            <person name="Pursley I."/>
            <person name="Horton D.L."/>
            <person name="Alikhan N.F."/>
            <person name="Baker D."/>
            <person name="Gharbi K."/>
            <person name="Hall N."/>
            <person name="Watson M."/>
            <person name="Adriaenssens E.M."/>
            <person name="Foster-Nyarko E."/>
            <person name="Jarju S."/>
            <person name="Secka A."/>
            <person name="Antonio M."/>
            <person name="Oren A."/>
            <person name="Chaudhuri R.R."/>
            <person name="La Ragione R."/>
            <person name="Hildebrand F."/>
            <person name="Pallen M.J."/>
        </authorList>
    </citation>
    <scope>NUCLEOTIDE SEQUENCE</scope>
    <source>
        <strain evidence="9">CHK183-5548</strain>
    </source>
</reference>
<dbReference type="AlphaFoldDB" id="A0A9D2T6P0"/>
<organism evidence="9 10">
    <name type="scientific">Candidatus Lachnoclostridium pullistercoris</name>
    <dbReference type="NCBI Taxonomy" id="2838632"/>
    <lineage>
        <taxon>Bacteria</taxon>
        <taxon>Bacillati</taxon>
        <taxon>Bacillota</taxon>
        <taxon>Clostridia</taxon>
        <taxon>Lachnospirales</taxon>
        <taxon>Lachnospiraceae</taxon>
    </lineage>
</organism>
<dbReference type="SFLD" id="SFLDS00029">
    <property type="entry name" value="Radical_SAM"/>
    <property type="match status" value="1"/>
</dbReference>
<dbReference type="PANTHER" id="PTHR43409">
    <property type="entry name" value="ANAEROBIC MAGNESIUM-PROTOPORPHYRIN IX MONOMETHYL ESTER CYCLASE-RELATED"/>
    <property type="match status" value="1"/>
</dbReference>
<evidence type="ECO:0000256" key="6">
    <source>
        <dbReference type="SAM" id="MobiDB-lite"/>
    </source>
</evidence>
<dbReference type="PANTHER" id="PTHR43409:SF16">
    <property type="entry name" value="SLR0320 PROTEIN"/>
    <property type="match status" value="1"/>
</dbReference>
<dbReference type="GO" id="GO:0003824">
    <property type="term" value="F:catalytic activity"/>
    <property type="evidence" value="ECO:0007669"/>
    <property type="project" value="InterPro"/>
</dbReference>
<evidence type="ECO:0000256" key="4">
    <source>
        <dbReference type="ARBA" id="ARBA00023004"/>
    </source>
</evidence>
<protein>
    <submittedName>
        <fullName evidence="9">DUF4080 domain-containing protein</fullName>
    </submittedName>
</protein>
<dbReference type="Proteomes" id="UP000823883">
    <property type="component" value="Unassembled WGS sequence"/>
</dbReference>
<evidence type="ECO:0000256" key="2">
    <source>
        <dbReference type="ARBA" id="ARBA00022691"/>
    </source>
</evidence>
<keyword evidence="4" id="KW-0408">Iron</keyword>
<evidence type="ECO:0000259" key="7">
    <source>
        <dbReference type="PROSITE" id="PS51332"/>
    </source>
</evidence>
<dbReference type="SMART" id="SM00729">
    <property type="entry name" value="Elp3"/>
    <property type="match status" value="1"/>
</dbReference>